<dbReference type="SUPFAM" id="SSF48208">
    <property type="entry name" value="Six-hairpin glycosidases"/>
    <property type="match status" value="1"/>
</dbReference>
<dbReference type="AlphaFoldDB" id="A0A1M4TCA4"/>
<dbReference type="RefSeq" id="WP_081800178.1">
    <property type="nucleotide sequence ID" value="NZ_FQVD01000002.1"/>
</dbReference>
<dbReference type="Gene3D" id="1.50.10.10">
    <property type="match status" value="1"/>
</dbReference>
<accession>A0A1M4TCA4</accession>
<dbReference type="Proteomes" id="UP000184436">
    <property type="component" value="Unassembled WGS sequence"/>
</dbReference>
<reference evidence="2 3" key="1">
    <citation type="submission" date="2016-11" db="EMBL/GenBank/DDBJ databases">
        <authorList>
            <person name="Jaros S."/>
            <person name="Januszkiewicz K."/>
            <person name="Wedrychowicz H."/>
        </authorList>
    </citation>
    <scope>NUCLEOTIDE SEQUENCE [LARGE SCALE GENOMIC DNA]</scope>
    <source>
        <strain evidence="2 3">DSM 26883</strain>
    </source>
</reference>
<sequence length="666" mass="74388">MVKKISLWVVLLFFLNATSNAQQFWKIDSLGNSITWQVRKGEAHSDHIEMAGKRLAMVLRYGVNKEGAFKLSKSLVWPMLRTIPNNTHGNVIRSFDWNPLDAVTVNGNSIREQVKTVTLNGTMEVVSQISLGNNSSLSLRRIYFPSVDSPSLVEVYEFTNTGKEKVNLEIPEIHSVLTTDPSRGVEGSYTIHLQTWKSGYVVLSPGKSYSFPASVSAYKSSEKVQVIDGIVEMNKRKELVAGWMNNLVLETPEPVLNEMFAFSKIRACESIYETKSGPMHGPGGEAYYAAIWANDQAEYVNPYFPFVGYSYGNASALNSFRLFSKYINDEGKPMPSSIIAEGLDHFGVAGDRGDGAMVAYGAARYALARGSKAEAEELWPLIEWCLEFCRQKLNDKGVVTSDSDELENRFPSGKANLCTSSLYYDALLSAAYLAEDLGKGSAVVKKYREQAAQMEKNIDSYFASTVEGFDTYAYYEGNDILRSWICIPLVMGIDKRAPGTIDALFSPRLWTENGLLTQAGTSTFWDRSTLYALRGVFTVGEIEKAMTFLRRYSVTRLLGSHVPYAVEAWPEGNQRHLSAESGLYGRIFTEGMFGIRPTGLHSFSLTPRLPEEWDRMAFRKMKAFGADFDIIVERVKGEMIRIKIEKAGKIVLNKRIKSGTTVLCNI</sequence>
<feature type="signal peptide" evidence="1">
    <location>
        <begin position="1"/>
        <end position="21"/>
    </location>
</feature>
<evidence type="ECO:0000256" key="1">
    <source>
        <dbReference type="SAM" id="SignalP"/>
    </source>
</evidence>
<feature type="chain" id="PRO_5030031046" description="Alpha-L-rhamnosidase six-hairpin glycosidase domain-containing protein" evidence="1">
    <location>
        <begin position="22"/>
        <end position="666"/>
    </location>
</feature>
<dbReference type="STRING" id="871325.SAMN05444349_10278"/>
<proteinExistence type="predicted"/>
<gene>
    <name evidence="2" type="ORF">SAMN05444349_10278</name>
</gene>
<keyword evidence="3" id="KW-1185">Reference proteome</keyword>
<dbReference type="EMBL" id="FQVD01000002">
    <property type="protein sequence ID" value="SHE42132.1"/>
    <property type="molecule type" value="Genomic_DNA"/>
</dbReference>
<protein>
    <recommendedName>
        <fullName evidence="4">Alpha-L-rhamnosidase six-hairpin glycosidase domain-containing protein</fullName>
    </recommendedName>
</protein>
<dbReference type="InterPro" id="IPR012341">
    <property type="entry name" value="6hp_glycosidase-like_sf"/>
</dbReference>
<keyword evidence="1" id="KW-0732">Signal</keyword>
<organism evidence="2 3">
    <name type="scientific">Bacteroides faecichinchillae</name>
    <dbReference type="NCBI Taxonomy" id="871325"/>
    <lineage>
        <taxon>Bacteria</taxon>
        <taxon>Pseudomonadati</taxon>
        <taxon>Bacteroidota</taxon>
        <taxon>Bacteroidia</taxon>
        <taxon>Bacteroidales</taxon>
        <taxon>Bacteroidaceae</taxon>
        <taxon>Bacteroides</taxon>
    </lineage>
</organism>
<evidence type="ECO:0000313" key="2">
    <source>
        <dbReference type="EMBL" id="SHE42132.1"/>
    </source>
</evidence>
<dbReference type="GO" id="GO:0005975">
    <property type="term" value="P:carbohydrate metabolic process"/>
    <property type="evidence" value="ECO:0007669"/>
    <property type="project" value="InterPro"/>
</dbReference>
<evidence type="ECO:0008006" key="4">
    <source>
        <dbReference type="Google" id="ProtNLM"/>
    </source>
</evidence>
<dbReference type="InterPro" id="IPR008928">
    <property type="entry name" value="6-hairpin_glycosidase_sf"/>
</dbReference>
<name>A0A1M4TCA4_9BACE</name>
<evidence type="ECO:0000313" key="3">
    <source>
        <dbReference type="Proteomes" id="UP000184436"/>
    </source>
</evidence>
<dbReference type="OrthoDB" id="2490189at2"/>